<dbReference type="Gene3D" id="1.10.260.40">
    <property type="entry name" value="lambda repressor-like DNA-binding domains"/>
    <property type="match status" value="1"/>
</dbReference>
<dbReference type="Proteomes" id="UP000886741">
    <property type="component" value="Unassembled WGS sequence"/>
</dbReference>
<reference evidence="2" key="2">
    <citation type="journal article" date="2021" name="PeerJ">
        <title>Extensive microbial diversity within the chicken gut microbiome revealed by metagenomics and culture.</title>
        <authorList>
            <person name="Gilroy R."/>
            <person name="Ravi A."/>
            <person name="Getino M."/>
            <person name="Pursley I."/>
            <person name="Horton D.L."/>
            <person name="Alikhan N.F."/>
            <person name="Baker D."/>
            <person name="Gharbi K."/>
            <person name="Hall N."/>
            <person name="Watson M."/>
            <person name="Adriaenssens E.M."/>
            <person name="Foster-Nyarko E."/>
            <person name="Jarju S."/>
            <person name="Secka A."/>
            <person name="Antonio M."/>
            <person name="Oren A."/>
            <person name="Chaudhuri R.R."/>
            <person name="La Ragione R."/>
            <person name="Hildebrand F."/>
            <person name="Pallen M.J."/>
        </authorList>
    </citation>
    <scope>NUCLEOTIDE SEQUENCE</scope>
    <source>
        <strain evidence="2">ChiBcec16-1751</strain>
    </source>
</reference>
<dbReference type="PROSITE" id="PS50943">
    <property type="entry name" value="HTH_CROC1"/>
    <property type="match status" value="1"/>
</dbReference>
<name>A0A9D1F9F9_9FIRM</name>
<dbReference type="CDD" id="cd00093">
    <property type="entry name" value="HTH_XRE"/>
    <property type="match status" value="1"/>
</dbReference>
<gene>
    <name evidence="2" type="ORF">IAA83_05515</name>
</gene>
<dbReference type="InterPro" id="IPR010982">
    <property type="entry name" value="Lambda_DNA-bd_dom_sf"/>
</dbReference>
<reference evidence="2" key="1">
    <citation type="submission" date="2020-10" db="EMBL/GenBank/DDBJ databases">
        <authorList>
            <person name="Gilroy R."/>
        </authorList>
    </citation>
    <scope>NUCLEOTIDE SEQUENCE</scope>
    <source>
        <strain evidence="2">ChiBcec16-1751</strain>
    </source>
</reference>
<dbReference type="InterPro" id="IPR001387">
    <property type="entry name" value="Cro/C1-type_HTH"/>
</dbReference>
<evidence type="ECO:0000259" key="1">
    <source>
        <dbReference type="PROSITE" id="PS50943"/>
    </source>
</evidence>
<dbReference type="SMART" id="SM00530">
    <property type="entry name" value="HTH_XRE"/>
    <property type="match status" value="1"/>
</dbReference>
<organism evidence="2 3">
    <name type="scientific">Candidatus Avoscillospira avistercoris</name>
    <dbReference type="NCBI Taxonomy" id="2840707"/>
    <lineage>
        <taxon>Bacteria</taxon>
        <taxon>Bacillati</taxon>
        <taxon>Bacillota</taxon>
        <taxon>Clostridia</taxon>
        <taxon>Eubacteriales</taxon>
        <taxon>Oscillospiraceae</taxon>
        <taxon>Oscillospiraceae incertae sedis</taxon>
        <taxon>Candidatus Avoscillospira</taxon>
    </lineage>
</organism>
<dbReference type="SUPFAM" id="SSF47413">
    <property type="entry name" value="lambda repressor-like DNA-binding domains"/>
    <property type="match status" value="1"/>
</dbReference>
<proteinExistence type="predicted"/>
<protein>
    <submittedName>
        <fullName evidence="2">Helix-turn-helix domain-containing protein</fullName>
    </submittedName>
</protein>
<dbReference type="Pfam" id="PF01381">
    <property type="entry name" value="HTH_3"/>
    <property type="match status" value="1"/>
</dbReference>
<accession>A0A9D1F9F9</accession>
<comment type="caution">
    <text evidence="2">The sequence shown here is derived from an EMBL/GenBank/DDBJ whole genome shotgun (WGS) entry which is preliminary data.</text>
</comment>
<evidence type="ECO:0000313" key="2">
    <source>
        <dbReference type="EMBL" id="HIS64814.1"/>
    </source>
</evidence>
<dbReference type="AlphaFoldDB" id="A0A9D1F9F9"/>
<evidence type="ECO:0000313" key="3">
    <source>
        <dbReference type="Proteomes" id="UP000886741"/>
    </source>
</evidence>
<dbReference type="EMBL" id="DVJJ01000080">
    <property type="protein sequence ID" value="HIS64814.1"/>
    <property type="molecule type" value="Genomic_DNA"/>
</dbReference>
<dbReference type="GO" id="GO:0003677">
    <property type="term" value="F:DNA binding"/>
    <property type="evidence" value="ECO:0007669"/>
    <property type="project" value="InterPro"/>
</dbReference>
<feature type="domain" description="HTH cro/C1-type" evidence="1">
    <location>
        <begin position="9"/>
        <end position="66"/>
    </location>
</feature>
<sequence>MYQNATNAIQRARIRSNLTQEALAERSGYSDDSIRAWESGARIASLEALNKLQLAMDAPWLTGVYLAEQTNNLHDLLPEFQVGRPLAQAAATYINAIMDLVDNKIDRKLLQLVADGKIDETETPIFDEILSMAEAANKAYYEMRFAQR</sequence>